<evidence type="ECO:0008006" key="4">
    <source>
        <dbReference type="Google" id="ProtNLM"/>
    </source>
</evidence>
<feature type="region of interest" description="Disordered" evidence="1">
    <location>
        <begin position="532"/>
        <end position="561"/>
    </location>
</feature>
<keyword evidence="3" id="KW-1185">Reference proteome</keyword>
<dbReference type="PANTHER" id="PTHR45725:SF1">
    <property type="entry name" value="DISHEVELLED ASSOCIATED ACTIVATOR OF MORPHOGENESIS, ISOFORM D"/>
    <property type="match status" value="1"/>
</dbReference>
<feature type="region of interest" description="Disordered" evidence="1">
    <location>
        <begin position="1261"/>
        <end position="1330"/>
    </location>
</feature>
<protein>
    <recommendedName>
        <fullName evidence="4">F-box domain-containing protein</fullName>
    </recommendedName>
</protein>
<feature type="region of interest" description="Disordered" evidence="1">
    <location>
        <begin position="1773"/>
        <end position="1819"/>
    </location>
</feature>
<evidence type="ECO:0000313" key="3">
    <source>
        <dbReference type="Proteomes" id="UP001141327"/>
    </source>
</evidence>
<reference evidence="2" key="1">
    <citation type="journal article" date="2022" name="bioRxiv">
        <title>Genomics of Preaxostyla Flagellates Illuminates Evolutionary Transitions and the Path Towards Mitochondrial Loss.</title>
        <authorList>
            <person name="Novak L.V.F."/>
            <person name="Treitli S.C."/>
            <person name="Pyrih J."/>
            <person name="Halakuc P."/>
            <person name="Pipaliya S.V."/>
            <person name="Vacek V."/>
            <person name="Brzon O."/>
            <person name="Soukal P."/>
            <person name="Eme L."/>
            <person name="Dacks J.B."/>
            <person name="Karnkowska A."/>
            <person name="Elias M."/>
            <person name="Hampl V."/>
        </authorList>
    </citation>
    <scope>NUCLEOTIDE SEQUENCE</scope>
    <source>
        <strain evidence="2">RCP-MX</strain>
    </source>
</reference>
<feature type="compositionally biased region" description="Low complexity" evidence="1">
    <location>
        <begin position="148"/>
        <end position="168"/>
    </location>
</feature>
<evidence type="ECO:0000256" key="1">
    <source>
        <dbReference type="SAM" id="MobiDB-lite"/>
    </source>
</evidence>
<name>A0ABQ8UVL5_9EUKA</name>
<feature type="region of interest" description="Disordered" evidence="1">
    <location>
        <begin position="140"/>
        <end position="171"/>
    </location>
</feature>
<dbReference type="PANTHER" id="PTHR45725">
    <property type="entry name" value="FORMIN HOMOLOGY 2 FAMILY MEMBER"/>
    <property type="match status" value="1"/>
</dbReference>
<feature type="compositionally biased region" description="Basic and acidic residues" evidence="1">
    <location>
        <begin position="1792"/>
        <end position="1801"/>
    </location>
</feature>
<comment type="caution">
    <text evidence="2">The sequence shown here is derived from an EMBL/GenBank/DDBJ whole genome shotgun (WGS) entry which is preliminary data.</text>
</comment>
<dbReference type="EMBL" id="JAPMOS010000006">
    <property type="protein sequence ID" value="KAJ4461600.1"/>
    <property type="molecule type" value="Genomic_DNA"/>
</dbReference>
<accession>A0ABQ8UVL5</accession>
<feature type="compositionally biased region" description="Low complexity" evidence="1">
    <location>
        <begin position="1319"/>
        <end position="1330"/>
    </location>
</feature>
<sequence length="2128" mass="230493">MAANDSTACSVSYDDLPVDIWGEIASHCDPQTLGNLRLISRHCSRALFTINKLLFRLPDSKYGWSTRIFSTMKPTNIFLLLPNLRHIAITEHSTAWHGCDHSLVWCCNQHSRSMSSAINTAWTINTLAVLTNSAVRLDDTEQSAPASTPDGAAPPEAAAAAPTPGDGASKALEKPPVRIEIEHPMHHLRVLHLDYSQSVRTGLDALGNALADSCPGLEELRCGVGSEAYGPPQSGQSSFWAALGRLRQLRVLSLPEMNLWLPFDRDAPTLEHPFFALVGQLTRLTLRKISSMLPDQAIAALRTLEGISSGRQPPLISQLALGPLPQLFGRPWSTGLQELVIGEKTTSTGQYEYRSPGSRNITHAEVALWRDPVTWVWLFPELQTLRLGGAQAAAAASLIRQADRAREHGAVVACATLLDTLAALHRLQAQASGAVAPMDDQPEEEALRVSVRGLHILRRLGGGGGGGWSLTHLILRMPPGGILNTPPAFLAGLTQALPTLESLELAAVYNLRRAAYRLARAPLGAPVAKPPRPPRYVYGPGEGGDAARGGDEDADAGAAARGPEWVGEWAGDQETMPVAGPPQVRHVSRSVWLMFGDGSRCPNHVPRFHLDTVRLWFCGMVAQGLFFPVAAPGEPPRPSALKRLTLTLICQLPVTPTDADAPRGLRADSILDPQRQYLELAEQARRDELTATDPQAAGPSPASLRQLVDMSPSLAHWLTIRQPGLEELQVEWIRMPTNEWGPGAEEAGMEQAATTQCPALRRLAVRTSRGLAISEIYMKDPDASAPSTQPSMTELTLREAGPPSGAPGIYSYERPSIPRVVEMCPHPAGRREVLPPAWRARYLAALPGEGTEAVGRWHSATHVYYPNLSALRLLFGSLRQDLSLWIDLPRLAKLSLSLVPFPPASWDPPRDPAEQAWRHALVAAATMTRWFDPDLSHVSPLSLLFRRLPMHTGCDPAQSWFTPLTWGAISSTTRTDKQVLAQLRAREDRGSEAHLRCPALRVFEVETARPSGGTMGLWTWTWPMEWLSVECATPGCPGQGQGQGQEEERGNCAVCGRPLLPQLTKCRLSPVGLIEPSGALGHTAATAAVAPSIRQAVHAKMSRRYAAYIAPDVMSMGSTAAPAPATAASVAGLGGMRATTGTTTGGVIATTGPSTSGVAITTASPHLGLDPGVATGSRLTDLMLCLTPGVGALCLEHLPFLHSLILHRFDQAASLTLRDAPLLAELVLVSAPNERKLTAARSGCTISWQATSRYFAACRQATQRGQQPALPPAPPPSPFDEMNQPKVRVKDPEHRYPPPPKGLRPVSQRELFLPGGPSGAPRGPGAAGRPPARVVVVTLGPSFPNLVRVALDFAMVFAEDLDAAPRARPSPAALELRCPEAADGLCVCPQLTHLAVHRWATRGIYVNPPALSSDPTRGSHFGWVAPGLLELTLQECITPVVQVEGPKMTSCTLGLVPPRPKEGTALRLVAPVLGEVHFRVTGFRLSRRQPTLLDIPQIRTLSAMPIPARLLLADTEADPAPAVQRLALRNPVAGRLPPVPAEMLAPHPPRVPRSHEYKPLISPVATSDDPLPYILQRRGPLVMPGEASLFLPPGALYYPAKPIPPVPLSKDPWARLTSLIFAPGGRRAGGTPEQLELRLDGMPALTQLAVLLIRAAPALATVTISLWTWLRRLVIDAPGLRALGLHTCRGTHALTTASQTARERQGWEPTQWEIRPEEDPELVLTGCQALQLLECDPVHGLPRHDGLHALTLLPEPLLTPALLAALRAESRTRPEMRRLPAELRPPTTCRPPPEEPAHDAPDDAPADGAAPVPPPAVPGEDQIVRLHRHVAKWVHDSRRAHRIGARGPRVLVPLCQVRLGPDQLGTAAHLWLGPQPMARDVQEWATEPFEHPTVGRVELITTPHLHEVHLPPLAAVSIRTPEEAECRARWGCSRPADGLSGWPGLRVSYADPLGIPRRLGHPGVGLARPPTVDRFTESLRARLRGVRNMCQQYTRIYRYAPGLYRPPGLFHTHRTPFEPPCRGPRALTLEEFREQVGLPALEPESLPPPGENETNSVRVLSDRDATNETTDMNQAFDRNPPLYLYSTTAPGQGRLTAGRTVRRRGPFDDIGFGGFLLGAQGWERRVMI</sequence>
<proteinExistence type="predicted"/>
<feature type="compositionally biased region" description="Pro residues" evidence="1">
    <location>
        <begin position="1269"/>
        <end position="1278"/>
    </location>
</feature>
<dbReference type="InterPro" id="IPR051425">
    <property type="entry name" value="Formin_Homology"/>
</dbReference>
<organism evidence="2 3">
    <name type="scientific">Paratrimastix pyriformis</name>
    <dbReference type="NCBI Taxonomy" id="342808"/>
    <lineage>
        <taxon>Eukaryota</taxon>
        <taxon>Metamonada</taxon>
        <taxon>Preaxostyla</taxon>
        <taxon>Paratrimastigidae</taxon>
        <taxon>Paratrimastix</taxon>
    </lineage>
</organism>
<dbReference type="Proteomes" id="UP001141327">
    <property type="component" value="Unassembled WGS sequence"/>
</dbReference>
<evidence type="ECO:0000313" key="2">
    <source>
        <dbReference type="EMBL" id="KAJ4461600.1"/>
    </source>
</evidence>
<gene>
    <name evidence="2" type="ORF">PAPYR_1705</name>
</gene>